<accession>A0A6C0J698</accession>
<reference evidence="1" key="1">
    <citation type="journal article" date="2020" name="Nature">
        <title>Giant virus diversity and host interactions through global metagenomics.</title>
        <authorList>
            <person name="Schulz F."/>
            <person name="Roux S."/>
            <person name="Paez-Espino D."/>
            <person name="Jungbluth S."/>
            <person name="Walsh D.A."/>
            <person name="Denef V.J."/>
            <person name="McMahon K.D."/>
            <person name="Konstantinidis K.T."/>
            <person name="Eloe-Fadrosh E.A."/>
            <person name="Kyrpides N.C."/>
            <person name="Woyke T."/>
        </authorList>
    </citation>
    <scope>NUCLEOTIDE SEQUENCE</scope>
    <source>
        <strain evidence="1">GVMAG-M-3300025860-25</strain>
    </source>
</reference>
<sequence length="404" mass="46833">MERLDYNLLYRNSRNEDSSEYESECEESEYEESINDKQNLKYGKTIFNFFIDSCDRNWFTTIKQRECFDTEGKISIKEDNISGIELDTFDFKVKFGAASNSIETISLFNPVSKKKELVSQKFYEMESLAFNINIRNIESIKVQSVLLPKRFIYLGEASYCDILDYRYLLVCIEEISNTYYGTNPDINSAIAIVYPLSTVYPNNILKQVEFIDKGYVSKKFTPNPLNSIDNLRFTIKDPDGNVLNFKDDILHITNLEFPVEGDFKNKFIKITTKEFFNNEYKNGDIIKIKNLVHSNLLFQNFINRNTGHKIYISNENKFTELGEVLPDTIHLTIDNLHNNFHILVPGDYINNTFTPKEYLVAENIGTSISGENIGEILNTNLQLSILLKVETKTIEFDSLQTQII</sequence>
<name>A0A6C0J698_9ZZZZ</name>
<dbReference type="EMBL" id="MN740335">
    <property type="protein sequence ID" value="QHU01179.1"/>
    <property type="molecule type" value="Genomic_DNA"/>
</dbReference>
<evidence type="ECO:0000313" key="1">
    <source>
        <dbReference type="EMBL" id="QHU01179.1"/>
    </source>
</evidence>
<organism evidence="1">
    <name type="scientific">viral metagenome</name>
    <dbReference type="NCBI Taxonomy" id="1070528"/>
    <lineage>
        <taxon>unclassified sequences</taxon>
        <taxon>metagenomes</taxon>
        <taxon>organismal metagenomes</taxon>
    </lineage>
</organism>
<protein>
    <submittedName>
        <fullName evidence="1">Uncharacterized protein</fullName>
    </submittedName>
</protein>
<dbReference type="AlphaFoldDB" id="A0A6C0J698"/>
<proteinExistence type="predicted"/>